<evidence type="ECO:0000256" key="1">
    <source>
        <dbReference type="ARBA" id="ARBA00001576"/>
    </source>
</evidence>
<dbReference type="AlphaFoldDB" id="A0AAF0J080"/>
<feature type="region of interest" description="Disordered" evidence="9">
    <location>
        <begin position="87"/>
        <end position="119"/>
    </location>
</feature>
<protein>
    <recommendedName>
        <fullName evidence="8">Trehalase</fullName>
        <ecNumber evidence="8">3.2.1.28</ecNumber>
    </recommendedName>
    <alternativeName>
        <fullName evidence="8">Alpha-trehalose glucohydrolase</fullName>
    </alternativeName>
</protein>
<proteinExistence type="inferred from homology"/>
<keyword evidence="6" id="KW-0687">Ribonucleoprotein</keyword>
<dbReference type="Gene3D" id="1.10.10.1410">
    <property type="match status" value="1"/>
</dbReference>
<dbReference type="Proteomes" id="UP001214415">
    <property type="component" value="Chromosome 7"/>
</dbReference>
<sequence length="908" mass="103937">MASAYVLNTRQHVLTQYSDLAATYAALILADEGLEITSDKIVELTSAAGVPVEPIWAQLLAKALEGKDIKDMLTNIGSAGPAVAAAPAAGAGGAATEEAPAEEEKKKEEEKEESDDDMGFGLRDALRLPGVYLPPDLNRIEVGRVEMSDPPSQATMRTPPELETLAEIQEELQMAHIVAEPDTDFVDESEEMIPRPHIRRTFSMRSQQKRPMSHSWDQLKPTRRMSHGTDMPSSEFQEYIVEVDATMKKLLEQEDTDNDNQISIADDGPKSIQLELLNGHGKTGEVRGTYMLSNLLQELALAKEKGLQHVVISEARLAENPINRLSRMIREMFWDNLTRRIDADGLERILSDPKNRSSYNKQVLYVPAAEPEMIQYYRRVAEERPALRLQVEVLPETFTPEYVRDLNRRPGLLAIAMDSRVDEKTGLVDMKGIPFVVPGARFNELYNWDSYFIALGLLEDGRVDLAKGAVDHFIFEIKHYGKIMNGNRTYYLLRSQPPFLTDFARRIYNYLMQESPEKAEEHKRWLHAALGAAIKEYHTVWMSEPRYDPGTGLSRYHPEGLGVPPETEASHFTSLLRPYADKYGCSVNEFTRMYNYQKVSEPELDEYFRHDRAVRESGHDTSYRVERRCANLVTIDLQSLLFKYEMDIAELIHDVFNDEFVLSEDFEMRAHAGIEQRRSLDAPLQSYEWFARAEFRRGQVDNYLWNEGRSLYFDYDIVEKEQSVYESVTTFWAMWSGMASKDQAAKMTRNSLRKFEVTGGLVPGTEESRGPVSLSRPNRQWDYPYAWPPHQMLAWEGFEKYGYMDDARRLAYRWLFMMTSAFVDFNGVVPEKFDAVALSHLVNAEYGNQGLGFAYVPKEGFGWMNASFQVGLTYLDSHLRKAVAACQHPDALFRPRRRSSFLKDRFRS</sequence>
<dbReference type="GO" id="GO:0003735">
    <property type="term" value="F:structural constituent of ribosome"/>
    <property type="evidence" value="ECO:0007669"/>
    <property type="project" value="InterPro"/>
</dbReference>
<accession>A0AAF0J080</accession>
<dbReference type="GO" id="GO:0006414">
    <property type="term" value="P:translational elongation"/>
    <property type="evidence" value="ECO:0007669"/>
    <property type="project" value="InterPro"/>
</dbReference>
<dbReference type="InterPro" id="IPR011120">
    <property type="entry name" value="Trehalase_Ca-bd"/>
</dbReference>
<dbReference type="EC" id="3.2.1.28" evidence="8"/>
<dbReference type="Pfam" id="PF07492">
    <property type="entry name" value="Trehalase_Ca-bi"/>
    <property type="match status" value="1"/>
</dbReference>
<dbReference type="Pfam" id="PF01204">
    <property type="entry name" value="Trehalase"/>
    <property type="match status" value="1"/>
</dbReference>
<dbReference type="InterPro" id="IPR027534">
    <property type="entry name" value="Ribosomal_P1/P2"/>
</dbReference>
<comment type="similarity">
    <text evidence="2">Belongs to the eukaryotic ribosomal protein P1/P2 family.</text>
</comment>
<evidence type="ECO:0000256" key="2">
    <source>
        <dbReference type="ARBA" id="ARBA00005436"/>
    </source>
</evidence>
<keyword evidence="4 8" id="KW-0378">Hydrolase</keyword>
<name>A0AAF0J080_9BASI</name>
<dbReference type="GO" id="GO:0004555">
    <property type="term" value="F:alpha,alpha-trehalase activity"/>
    <property type="evidence" value="ECO:0007669"/>
    <property type="project" value="UniProtKB-EC"/>
</dbReference>
<dbReference type="PANTHER" id="PTHR23403">
    <property type="entry name" value="TREHALASE"/>
    <property type="match status" value="1"/>
</dbReference>
<gene>
    <name evidence="11" type="primary">NTH1</name>
    <name evidence="11" type="ORF">MEQU1_003357</name>
</gene>
<evidence type="ECO:0000256" key="7">
    <source>
        <dbReference type="ARBA" id="ARBA00023295"/>
    </source>
</evidence>
<dbReference type="InterPro" id="IPR012341">
    <property type="entry name" value="6hp_glycosidase-like_sf"/>
</dbReference>
<keyword evidence="12" id="KW-1185">Reference proteome</keyword>
<comment type="similarity">
    <text evidence="3 8">Belongs to the glycosyl hydrolase 37 family.</text>
</comment>
<reference evidence="11" key="1">
    <citation type="submission" date="2023-03" db="EMBL/GenBank/DDBJ databases">
        <title>Mating type loci evolution in Malassezia.</title>
        <authorList>
            <person name="Coelho M.A."/>
        </authorList>
    </citation>
    <scope>NUCLEOTIDE SEQUENCE</scope>
    <source>
        <strain evidence="11">CBS 12830</strain>
    </source>
</reference>
<dbReference type="EMBL" id="CP119906">
    <property type="protein sequence ID" value="WFD24654.1"/>
    <property type="molecule type" value="Genomic_DNA"/>
</dbReference>
<dbReference type="SUPFAM" id="SSF48208">
    <property type="entry name" value="Six-hairpin glycosidases"/>
    <property type="match status" value="1"/>
</dbReference>
<dbReference type="InterPro" id="IPR008928">
    <property type="entry name" value="6-hairpin_glycosidase_sf"/>
</dbReference>
<evidence type="ECO:0000256" key="5">
    <source>
        <dbReference type="ARBA" id="ARBA00022980"/>
    </source>
</evidence>
<dbReference type="GO" id="GO:1990904">
    <property type="term" value="C:ribonucleoprotein complex"/>
    <property type="evidence" value="ECO:0007669"/>
    <property type="project" value="UniProtKB-KW"/>
</dbReference>
<evidence type="ECO:0000256" key="4">
    <source>
        <dbReference type="ARBA" id="ARBA00022801"/>
    </source>
</evidence>
<feature type="domain" description="Neutral trehalase Ca2+ binding" evidence="10">
    <location>
        <begin position="247"/>
        <end position="274"/>
    </location>
</feature>
<dbReference type="GO" id="GO:0005509">
    <property type="term" value="F:calcium ion binding"/>
    <property type="evidence" value="ECO:0007669"/>
    <property type="project" value="InterPro"/>
</dbReference>
<feature type="region of interest" description="Disordered" evidence="9">
    <location>
        <begin position="204"/>
        <end position="231"/>
    </location>
</feature>
<dbReference type="GO" id="GO:0005737">
    <property type="term" value="C:cytoplasm"/>
    <property type="evidence" value="ECO:0007669"/>
    <property type="project" value="InterPro"/>
</dbReference>
<dbReference type="InterPro" id="IPR001661">
    <property type="entry name" value="Glyco_hydro_37"/>
</dbReference>
<dbReference type="PRINTS" id="PR00744">
    <property type="entry name" value="GLHYDRLASE37"/>
</dbReference>
<dbReference type="InterPro" id="IPR038716">
    <property type="entry name" value="P1/P2_N_sf"/>
</dbReference>
<evidence type="ECO:0000313" key="12">
    <source>
        <dbReference type="Proteomes" id="UP001214415"/>
    </source>
</evidence>
<evidence type="ECO:0000256" key="8">
    <source>
        <dbReference type="RuleBase" id="RU361180"/>
    </source>
</evidence>
<feature type="compositionally biased region" description="Low complexity" evidence="9">
    <location>
        <begin position="87"/>
        <end position="98"/>
    </location>
</feature>
<dbReference type="GO" id="GO:0005993">
    <property type="term" value="P:trehalose catabolic process"/>
    <property type="evidence" value="ECO:0007669"/>
    <property type="project" value="InterPro"/>
</dbReference>
<dbReference type="PROSITE" id="PS00928">
    <property type="entry name" value="TREHALASE_2"/>
    <property type="match status" value="1"/>
</dbReference>
<keyword evidence="7 8" id="KW-0326">Glycosidase</keyword>
<dbReference type="Pfam" id="PF00428">
    <property type="entry name" value="Ribosomal_60s"/>
    <property type="match status" value="1"/>
</dbReference>
<dbReference type="FunFam" id="1.10.10.1410:FF:000001">
    <property type="entry name" value="60S acidic ribosomal protein P1"/>
    <property type="match status" value="1"/>
</dbReference>
<organism evidence="11 12">
    <name type="scientific">Malassezia equina</name>
    <dbReference type="NCBI Taxonomy" id="1381935"/>
    <lineage>
        <taxon>Eukaryota</taxon>
        <taxon>Fungi</taxon>
        <taxon>Dikarya</taxon>
        <taxon>Basidiomycota</taxon>
        <taxon>Ustilaginomycotina</taxon>
        <taxon>Malasseziomycetes</taxon>
        <taxon>Malasseziales</taxon>
        <taxon>Malasseziaceae</taxon>
        <taxon>Malassezia</taxon>
    </lineage>
</organism>
<keyword evidence="5" id="KW-0689">Ribosomal protein</keyword>
<dbReference type="HAMAP" id="MF_01478">
    <property type="entry name" value="Ribosomal_L12_arch"/>
    <property type="match status" value="1"/>
</dbReference>
<evidence type="ECO:0000259" key="10">
    <source>
        <dbReference type="Pfam" id="PF07492"/>
    </source>
</evidence>
<evidence type="ECO:0000313" key="11">
    <source>
        <dbReference type="EMBL" id="WFD24654.1"/>
    </source>
</evidence>
<dbReference type="CDD" id="cd05831">
    <property type="entry name" value="Ribosomal_P1"/>
    <property type="match status" value="1"/>
</dbReference>
<evidence type="ECO:0000256" key="6">
    <source>
        <dbReference type="ARBA" id="ARBA00023274"/>
    </source>
</evidence>
<evidence type="ECO:0000256" key="3">
    <source>
        <dbReference type="ARBA" id="ARBA00005615"/>
    </source>
</evidence>
<dbReference type="GO" id="GO:0005840">
    <property type="term" value="C:ribosome"/>
    <property type="evidence" value="ECO:0007669"/>
    <property type="project" value="UniProtKB-KW"/>
</dbReference>
<dbReference type="InterPro" id="IPR018232">
    <property type="entry name" value="Glyco_hydro_37_CS"/>
</dbReference>
<comment type="catalytic activity">
    <reaction evidence="1 8">
        <text>alpha,alpha-trehalose + H2O = alpha-D-glucose + beta-D-glucose</text>
        <dbReference type="Rhea" id="RHEA:32675"/>
        <dbReference type="ChEBI" id="CHEBI:15377"/>
        <dbReference type="ChEBI" id="CHEBI:15903"/>
        <dbReference type="ChEBI" id="CHEBI:16551"/>
        <dbReference type="ChEBI" id="CHEBI:17925"/>
        <dbReference type="EC" id="3.2.1.28"/>
    </reaction>
</comment>
<evidence type="ECO:0000256" key="9">
    <source>
        <dbReference type="SAM" id="MobiDB-lite"/>
    </source>
</evidence>
<dbReference type="PANTHER" id="PTHR23403:SF6">
    <property type="entry name" value="CYTOSOLIC NEUTRAL TREHALASE-RELATED"/>
    <property type="match status" value="1"/>
</dbReference>
<dbReference type="Gene3D" id="1.50.10.10">
    <property type="match status" value="1"/>
</dbReference>